<dbReference type="InterPro" id="IPR036237">
    <property type="entry name" value="Xyl_isomerase-like_sf"/>
</dbReference>
<gene>
    <name evidence="1" type="ORF">IZU98_11525</name>
</gene>
<keyword evidence="1" id="KW-0540">Nuclease</keyword>
<protein>
    <submittedName>
        <fullName evidence="1">AP endonuclease</fullName>
    </submittedName>
</protein>
<keyword evidence="1" id="KW-0378">Hydrolase</keyword>
<evidence type="ECO:0000313" key="2">
    <source>
        <dbReference type="Proteomes" id="UP000594430"/>
    </source>
</evidence>
<proteinExistence type="predicted"/>
<name>A0A7S9LDM2_9PSED</name>
<dbReference type="Proteomes" id="UP000594430">
    <property type="component" value="Chromosome"/>
</dbReference>
<dbReference type="AlphaFoldDB" id="A0A7S9LDM2"/>
<dbReference type="EMBL" id="CP064946">
    <property type="protein sequence ID" value="QPH47059.1"/>
    <property type="molecule type" value="Genomic_DNA"/>
</dbReference>
<sequence>MHANPVSISLSSYGADFVRQRGQEQFIDLLASAGASRVELREELFSCQPDPTALGAFIAGAGLQCLYSTPLELWCAEGTPAPELGAKLRIAKALGAVAVKVSLGHYRAGVDMQVLRAVLPEDGPVLLVENDQTEHGGRIAPLVGFFEQAHACGGRVGMTFDIGNWQWLDEPVLEAASLLGRWVEYVHCKAVTRHGGGRLAAAAPQAPDLEHWQQILAHFTPGVMRAVEYPLLGEDLLTVTRSHVHQLSALGARHCARELSHA</sequence>
<dbReference type="RefSeq" id="WP_196109909.1">
    <property type="nucleotide sequence ID" value="NZ_CP064946.1"/>
</dbReference>
<organism evidence="1 2">
    <name type="scientific">Pseudomonas fulva</name>
    <dbReference type="NCBI Taxonomy" id="47880"/>
    <lineage>
        <taxon>Bacteria</taxon>
        <taxon>Pseudomonadati</taxon>
        <taxon>Pseudomonadota</taxon>
        <taxon>Gammaproteobacteria</taxon>
        <taxon>Pseudomonadales</taxon>
        <taxon>Pseudomonadaceae</taxon>
        <taxon>Pseudomonas</taxon>
    </lineage>
</organism>
<evidence type="ECO:0000313" key="1">
    <source>
        <dbReference type="EMBL" id="QPH47059.1"/>
    </source>
</evidence>
<dbReference type="GO" id="GO:0004519">
    <property type="term" value="F:endonuclease activity"/>
    <property type="evidence" value="ECO:0007669"/>
    <property type="project" value="UniProtKB-KW"/>
</dbReference>
<keyword evidence="1" id="KW-0255">Endonuclease</keyword>
<reference evidence="1 2" key="1">
    <citation type="submission" date="2020-11" db="EMBL/GenBank/DDBJ databases">
        <title>Pseudomonas fulva producing VIM-24.</title>
        <authorList>
            <person name="Liu S."/>
        </authorList>
    </citation>
    <scope>NUCLEOTIDE SEQUENCE [LARGE SCALE GENOMIC DNA]</scope>
    <source>
        <strain evidence="1 2">ZDHY414</strain>
    </source>
</reference>
<dbReference type="SUPFAM" id="SSF51658">
    <property type="entry name" value="Xylose isomerase-like"/>
    <property type="match status" value="1"/>
</dbReference>
<accession>A0A7S9LDM2</accession>
<dbReference type="Gene3D" id="3.20.20.150">
    <property type="entry name" value="Divalent-metal-dependent TIM barrel enzymes"/>
    <property type="match status" value="1"/>
</dbReference>